<dbReference type="SUPFAM" id="SSF55781">
    <property type="entry name" value="GAF domain-like"/>
    <property type="match status" value="2"/>
</dbReference>
<reference evidence="3 4" key="1">
    <citation type="submission" date="2016-11" db="EMBL/GenBank/DDBJ databases">
        <title>The macronuclear genome of Stentor coeruleus: a giant cell with tiny introns.</title>
        <authorList>
            <person name="Slabodnick M."/>
            <person name="Ruby J.G."/>
            <person name="Reiff S.B."/>
            <person name="Swart E.C."/>
            <person name="Gosai S."/>
            <person name="Prabakaran S."/>
            <person name="Witkowska E."/>
            <person name="Larue G.E."/>
            <person name="Fisher S."/>
            <person name="Freeman R.M."/>
            <person name="Gunawardena J."/>
            <person name="Chu W."/>
            <person name="Stover N.A."/>
            <person name="Gregory B.D."/>
            <person name="Nowacki M."/>
            <person name="Derisi J."/>
            <person name="Roy S.W."/>
            <person name="Marshall W.F."/>
            <person name="Sood P."/>
        </authorList>
    </citation>
    <scope>NUCLEOTIDE SEQUENCE [LARGE SCALE GENOMIC DNA]</scope>
    <source>
        <strain evidence="3">WM001</strain>
    </source>
</reference>
<dbReference type="Proteomes" id="UP000187209">
    <property type="component" value="Unassembled WGS sequence"/>
</dbReference>
<gene>
    <name evidence="3" type="ORF">SteCoe_2558</name>
    <name evidence="2" type="ORF">SteCoe_9099</name>
</gene>
<sequence>MRTLRNSFGNATDLHKSLQGYESLKSNLVEFPNIEFSKTRNNSLDPTVKSLKLKLTEMETIVKISRERVRLLEKTVEDLSMQLEKLQNINKTLLSEKLDLNSSEIHFFVQDLIVADVKKQLEDAHGDIEKYRMDAERMKKRYESIVQENKRIEGSIKRYRKIISEIGFQKIQTIDTVTADDAESVLPSIKKSWGDPPKARNTDKHRVKVLPIIEQHVKEMTESTTIPLILTKLCEAIRQITSCQKISIYIVSPSLQQVYVQYFQSIQHVQRVLLGNTWVQLHTDPSCDVVEPLFSKVEEIITGVRTTEKLIQSVSLQKEPSIIIQCLNPSRPFDSNDEKFISILMSHMAACVKIVVSLKKEKFLREQLVDVVNVSAGISRARNHQSLANSVDQLLPKFFECETAGVVFVDEESQEFYTLAYSSSQDEKFSQDIIRFPITMGLTGETYKGRTYHIFENVKKKHLYNPEIDNIASASDLNTCFMSCLNGPNNTIYGIMQLGNKSGGFSQRDIQLVTSFSTILGYMIAGINDISEAMELTIKMKQHLVNLSLGLGGDINDLSPDSSGIMDQLEIIKSMVRTWSKSKKQKMQNL</sequence>
<dbReference type="InterPro" id="IPR029016">
    <property type="entry name" value="GAF-like_dom_sf"/>
</dbReference>
<evidence type="ECO:0000313" key="3">
    <source>
        <dbReference type="EMBL" id="OMJ94354.1"/>
    </source>
</evidence>
<dbReference type="OrthoDB" id="320040at2759"/>
<dbReference type="Gene3D" id="3.30.450.40">
    <property type="match status" value="1"/>
</dbReference>
<evidence type="ECO:0000256" key="1">
    <source>
        <dbReference type="SAM" id="Coils"/>
    </source>
</evidence>
<comment type="caution">
    <text evidence="3">The sequence shown here is derived from an EMBL/GenBank/DDBJ whole genome shotgun (WGS) entry which is preliminary data.</text>
</comment>
<proteinExistence type="predicted"/>
<keyword evidence="1" id="KW-0175">Coiled coil</keyword>
<evidence type="ECO:0000313" key="4">
    <source>
        <dbReference type="Proteomes" id="UP000187209"/>
    </source>
</evidence>
<feature type="coiled-coil region" evidence="1">
    <location>
        <begin position="69"/>
        <end position="148"/>
    </location>
</feature>
<organism evidence="3 4">
    <name type="scientific">Stentor coeruleus</name>
    <dbReference type="NCBI Taxonomy" id="5963"/>
    <lineage>
        <taxon>Eukaryota</taxon>
        <taxon>Sar</taxon>
        <taxon>Alveolata</taxon>
        <taxon>Ciliophora</taxon>
        <taxon>Postciliodesmatophora</taxon>
        <taxon>Heterotrichea</taxon>
        <taxon>Heterotrichida</taxon>
        <taxon>Stentoridae</taxon>
        <taxon>Stentor</taxon>
    </lineage>
</organism>
<protein>
    <recommendedName>
        <fullName evidence="5">GAF domain-containing protein</fullName>
    </recommendedName>
</protein>
<dbReference type="AlphaFoldDB" id="A0A1R2CZC5"/>
<keyword evidence="4" id="KW-1185">Reference proteome</keyword>
<dbReference type="EMBL" id="MPUH01000139">
    <property type="protein sequence ID" value="OMJ88893.1"/>
    <property type="molecule type" value="Genomic_DNA"/>
</dbReference>
<accession>A0A1R2CZC5</accession>
<name>A0A1R2CZC5_9CILI</name>
<evidence type="ECO:0000313" key="2">
    <source>
        <dbReference type="EMBL" id="OMJ88893.1"/>
    </source>
</evidence>
<dbReference type="EMBL" id="MPUH01000028">
    <property type="protein sequence ID" value="OMJ94354.1"/>
    <property type="molecule type" value="Genomic_DNA"/>
</dbReference>
<evidence type="ECO:0008006" key="5">
    <source>
        <dbReference type="Google" id="ProtNLM"/>
    </source>
</evidence>